<dbReference type="PATRIC" id="fig|743722.3.peg.2611"/>
<sequence>MGKDAKKILIATNHLESVGGSELYTYDLIKALSELAGIEVEYFTFDKGLISDKIEGELKIPFMSKKKYDLIFANHNTTVRELFSRAPIIQICHGVLPELEQPSPLADFHVSISEEVSLHLNELGYQNEVILNGIDIQSKRPITSPSRKLKRVLSLCQSEKANIALKEICASKGLDFSSYNKHKNPIIEVEKVINRFDLVVGIGRSIYDAMACGRPCLIYDNRGYNGNRADGYLRPENFWKYITKNCSGRYLNRQYKETELIREMEKYDPKDGERLREIALSALNAHDMARNLLLMTDYLTWRNRLNKWKRFTNNAKLVKRAFFYKRIYNATKWTYFNKTY</sequence>
<dbReference type="HOGENOM" id="CLU_816130_0_0_10"/>
<name>F4CE93_SPHS2</name>
<dbReference type="AlphaFoldDB" id="F4CE93"/>
<evidence type="ECO:0000313" key="1">
    <source>
        <dbReference type="EMBL" id="ADZ78994.1"/>
    </source>
</evidence>
<protein>
    <submittedName>
        <fullName evidence="1">UDP-glycosyltransferase/glycogen phosphorylase</fullName>
    </submittedName>
</protein>
<dbReference type="EMBL" id="CP002584">
    <property type="protein sequence ID" value="ADZ78994.1"/>
    <property type="molecule type" value="Genomic_DNA"/>
</dbReference>
<dbReference type="KEGG" id="shg:Sph21_2440"/>
<dbReference type="OrthoDB" id="59694at2"/>
<dbReference type="SUPFAM" id="SSF53756">
    <property type="entry name" value="UDP-Glycosyltransferase/glycogen phosphorylase"/>
    <property type="match status" value="1"/>
</dbReference>
<accession>F4CE93</accession>
<gene>
    <name evidence="1" type="ordered locus">Sph21_2440</name>
</gene>
<dbReference type="GO" id="GO:0016740">
    <property type="term" value="F:transferase activity"/>
    <property type="evidence" value="ECO:0007669"/>
    <property type="project" value="UniProtKB-KW"/>
</dbReference>
<dbReference type="STRING" id="743722.Sph21_2440"/>
<organism evidence="1">
    <name type="scientific">Sphingobacterium sp. (strain 21)</name>
    <dbReference type="NCBI Taxonomy" id="743722"/>
    <lineage>
        <taxon>Bacteria</taxon>
        <taxon>Pseudomonadati</taxon>
        <taxon>Bacteroidota</taxon>
        <taxon>Sphingobacteriia</taxon>
        <taxon>Sphingobacteriales</taxon>
        <taxon>Sphingobacteriaceae</taxon>
        <taxon>Sphingobacterium</taxon>
    </lineage>
</organism>
<dbReference type="eggNOG" id="COG0438">
    <property type="taxonomic scope" value="Bacteria"/>
</dbReference>
<proteinExistence type="predicted"/>
<reference evidence="1" key="1">
    <citation type="submission" date="2011-03" db="EMBL/GenBank/DDBJ databases">
        <title>Complete sequence of Sphingobacterium sp. 21.</title>
        <authorList>
            <consortium name="US DOE Joint Genome Institute"/>
            <person name="Lucas S."/>
            <person name="Copeland A."/>
            <person name="Lapidus A."/>
            <person name="Cheng J.-F."/>
            <person name="Goodwin L."/>
            <person name="Pitluck S."/>
            <person name="Davenport K."/>
            <person name="Detter J.C."/>
            <person name="Han C."/>
            <person name="Tapia R."/>
            <person name="Land M."/>
            <person name="Hauser L."/>
            <person name="Kyrpides N."/>
            <person name="Ivanova N."/>
            <person name="Ovchinnikova G."/>
            <person name="Pagani I."/>
            <person name="Siebers A.K."/>
            <person name="Allgaier M."/>
            <person name="Thelen M.P."/>
            <person name="Hugenholtz P."/>
            <person name="Woyke T."/>
        </authorList>
    </citation>
    <scope>NUCLEOTIDE SEQUENCE</scope>
    <source>
        <strain evidence="1">21</strain>
    </source>
</reference>
<keyword evidence="1" id="KW-0808">Transferase</keyword>